<dbReference type="AlphaFoldDB" id="A0A2S4L444"/>
<name>A0A2S4L444_9HYPO</name>
<feature type="non-terminal residue" evidence="2">
    <location>
        <position position="127"/>
    </location>
</feature>
<sequence length="127" mass="13828">MRNHWSVMNHAKVRLEGRFYRAMGDVVLDNPHLNDMITKDNISDIAASWAPGQKLTEAHVMGLEPTQDDGGVQLNPFPDDNPNARAVNLAEAVMTATGQMVVGVEDIDSSNGGLSPRELDGFRLDGD</sequence>
<organism evidence="2 3">
    <name type="scientific">Tolypocladium paradoxum</name>
    <dbReference type="NCBI Taxonomy" id="94208"/>
    <lineage>
        <taxon>Eukaryota</taxon>
        <taxon>Fungi</taxon>
        <taxon>Dikarya</taxon>
        <taxon>Ascomycota</taxon>
        <taxon>Pezizomycotina</taxon>
        <taxon>Sordariomycetes</taxon>
        <taxon>Hypocreomycetidae</taxon>
        <taxon>Hypocreales</taxon>
        <taxon>Ophiocordycipitaceae</taxon>
        <taxon>Tolypocladium</taxon>
    </lineage>
</organism>
<feature type="region of interest" description="Disordered" evidence="1">
    <location>
        <begin position="106"/>
        <end position="127"/>
    </location>
</feature>
<evidence type="ECO:0000256" key="1">
    <source>
        <dbReference type="SAM" id="MobiDB-lite"/>
    </source>
</evidence>
<keyword evidence="3" id="KW-1185">Reference proteome</keyword>
<evidence type="ECO:0000313" key="2">
    <source>
        <dbReference type="EMBL" id="POR37200.1"/>
    </source>
</evidence>
<protein>
    <submittedName>
        <fullName evidence="2">Uncharacterized protein</fullName>
    </submittedName>
</protein>
<reference evidence="2 3" key="1">
    <citation type="submission" date="2018-01" db="EMBL/GenBank/DDBJ databases">
        <title>Harnessing the power of phylogenomics to disentangle the directionality and signatures of interkingdom host jumping in the parasitic fungal genus Tolypocladium.</title>
        <authorList>
            <person name="Quandt C.A."/>
            <person name="Patterson W."/>
            <person name="Spatafora J.W."/>
        </authorList>
    </citation>
    <scope>NUCLEOTIDE SEQUENCE [LARGE SCALE GENOMIC DNA]</scope>
    <source>
        <strain evidence="2 3">NRBC 100945</strain>
    </source>
</reference>
<gene>
    <name evidence="2" type="ORF">TPAR_02597</name>
</gene>
<dbReference type="STRING" id="94208.A0A2S4L444"/>
<dbReference type="EMBL" id="PKSG01000272">
    <property type="protein sequence ID" value="POR37200.1"/>
    <property type="molecule type" value="Genomic_DNA"/>
</dbReference>
<comment type="caution">
    <text evidence="2">The sequence shown here is derived from an EMBL/GenBank/DDBJ whole genome shotgun (WGS) entry which is preliminary data.</text>
</comment>
<proteinExistence type="predicted"/>
<dbReference type="Proteomes" id="UP000237481">
    <property type="component" value="Unassembled WGS sequence"/>
</dbReference>
<evidence type="ECO:0000313" key="3">
    <source>
        <dbReference type="Proteomes" id="UP000237481"/>
    </source>
</evidence>
<feature type="compositionally biased region" description="Basic and acidic residues" evidence="1">
    <location>
        <begin position="117"/>
        <end position="127"/>
    </location>
</feature>
<accession>A0A2S4L444</accession>